<evidence type="ECO:0000256" key="1">
    <source>
        <dbReference type="ARBA" id="ARBA00000900"/>
    </source>
</evidence>
<keyword evidence="6" id="KW-1035">Host cytoplasm</keyword>
<gene>
    <name evidence="9" type="ORF">DYL61_21365</name>
</gene>
<keyword evidence="10" id="KW-1185">Reference proteome</keyword>
<evidence type="ECO:0000256" key="2">
    <source>
        <dbReference type="ARBA" id="ARBA00012483"/>
    </source>
</evidence>
<dbReference type="GO" id="GO:0005737">
    <property type="term" value="C:cytoplasm"/>
    <property type="evidence" value="ECO:0007669"/>
    <property type="project" value="TreeGrafter"/>
</dbReference>
<evidence type="ECO:0000256" key="6">
    <source>
        <dbReference type="PROSITE-ProRule" id="PRU01398"/>
    </source>
</evidence>
<dbReference type="Gene3D" id="3.80.10.10">
    <property type="entry name" value="Ribonuclease Inhibitor"/>
    <property type="match status" value="2"/>
</dbReference>
<proteinExistence type="inferred from homology"/>
<dbReference type="GO" id="GO:0061630">
    <property type="term" value="F:ubiquitin protein ligase activity"/>
    <property type="evidence" value="ECO:0007669"/>
    <property type="project" value="UniProtKB-EC"/>
</dbReference>
<organism evidence="9 10">
    <name type="scientific">Pseudomonas nabeulensis</name>
    <dbReference type="NCBI Taxonomy" id="2293833"/>
    <lineage>
        <taxon>Bacteria</taxon>
        <taxon>Pseudomonadati</taxon>
        <taxon>Pseudomonadota</taxon>
        <taxon>Gammaproteobacteria</taxon>
        <taxon>Pseudomonadales</taxon>
        <taxon>Pseudomonadaceae</taxon>
        <taxon>Pseudomonas</taxon>
    </lineage>
</organism>
<keyword evidence="6" id="KW-0833">Ubl conjugation pathway</keyword>
<dbReference type="SUPFAM" id="SSF52058">
    <property type="entry name" value="L domain-like"/>
    <property type="match status" value="2"/>
</dbReference>
<dbReference type="GO" id="GO:0016567">
    <property type="term" value="P:protein ubiquitination"/>
    <property type="evidence" value="ECO:0007669"/>
    <property type="project" value="InterPro"/>
</dbReference>
<sequence length="2337" mass="261489">MSQPDSTATLVGVFNADARGVHYDFLKDRVPDWFKQASTQRQEELANHEMHQLPSWYRAASTEAKGVVGDSHTRYRETLNIIEKRLGSLTDIAQFSEKLLKEAIKQAFNLDIDVRNTYFARKYRGVRGRSDMFGAFALEQQDNSTLNDQYQGISLLEAALANFEPDDEQPLKCADCRVITTFSAYDGEIIPTVYAVTSQAVAISAHAFAKLCRTLDLGARYQAHLKEVLYPATQAERNALDQQLQEHHRQQLALSVEVARLQYAADHRSGRVLAGISDTAYEMLKQVLADTPNVSLDGQRVTFAVLKVFGIELVGPLLIGPDRAGSARVERLLVYIPNDPQQPLREYASSADFMADLRTRLHSVSYRRFFSRFIPKRSQGEFFKQFNRLYQPAGNDNAMVDYPLRPNPGRLILDERDLRGNLWGGLANAHIHKIYGDARAVAVPTGDEDARARTERLESYLDAVLSVLNVAAFVVPGLGPIMLVVGAAQMCYEVYEGIATAEQGDTKEAWAHFSSVALNAAFFAAGAKVLPNVKYVNSLDNLKPVTMPSGKQMLWKADLGPYASRVELAPQSKSDTLGLHQVNDQKVLLLEGKQYQVKQDAGTGQYRIQHPTRPDAYAPKLEHNHQGVWSHELEEPLTWDDPTLLKRLGLAAHPDQVRISGVELDTLRDTFVNHESLPLVLEETINRFQIHQELTTFVEQMNSTDPLVYAKAEPALQLDLMQRRGLLPDTPLLRVIDNNAKILWESAGPASTPRKVVALSQGNMDRGELLNEVLYTLQGDDPALTEMPGRPQDSLPSRAYQLRQFIASTAASLKGALVEARFKASTHRDDPDVQRVLDAYPKLSPAVAARVLEILEPDDLQGFRRTGRLPETQAAQARWFEQETRVSRAYEGLHLDALTDIDSQRLALRTLETLPGWRRGTRVELRQYSSQGATLDAIGSPDITTARTLVLQANGEFLTQGPGDFYTAAWEAMTPLERQAMNLSDSSQLKQAIRQSPLPRPQLRTVLLEHPIRKPPYDPTMRLLGGGPGCSRLHRVSDRALHSPEARVRKLYPALSEARAIELIRSKGVNISRVLTRLEAEFETLDTTLKAWVTEHAPQHMFTEFDRRGGYAAVRANEIRRCWRRETGNTLQLSFGHGDATLPALNADFSHVETLELRNFKWSESGERFLKNFTHVKHLEISNAGLTELPAACTDMVGLTSLRLRNNQVRLTARSAATLSGMIDLEVLELAGNPLGVPLDFSTMPRLKRLDLALTQMDQWPSGLQNLTSVEYVSLRFNKLRQVPEAHLNPPPEQLEAMAKVNRVTMVQGNPFPEDYWQTFDRYWRRLGESRPDLVSEGERDAFDSGNPRVRTVQKMYPTYNTQKAREFVWNLGDAAEVELARLEQAFDRLQAQLDAWAFTGGGAHQRYVRPGQLNIERTVHADRLEAQQRIMSCWRRETPQMLAADGSPIGLELNLSGLNLPSLPDLDTDFSHVGSLKLSRMNLATSPEGFLARFQGVRWLDLSANQLRELPPAVGEMRGLTRLFLQNNRIRLSPETARILSERVTLRALLVNDNDLRISPDFSQITDMRTLNMAHAGLTAWPTGLAEQPLLDRIDLIGNQMTAIPASVISPPQALLAQSARVNNVTDASGNPWSEATLQQVREYGERLEQAGLASPNQPNRLVASVPLNASRVAARAVTYDAPFQRWSAGLSTEQAATRKAQWDDLREKAGADGFFNVLRDLHAADAGHEDLQRRVWEVIDSITENSAESESLREQMFEWAGRPACCDRAALSFSNLEIMTMVYRARLQAMDSTQGVALSTLSRGLFRLDEVEKVALNDIDQRRTAINNDLDLTAAQKAQRLNVLEEVEIRLAYRYGLKDRLQLPGQPSQVRFTALGDVTQAMLDAAYDKIVALDNSPEEFQALLSREFWQDHITQKYRPRFEAQGRPYQEALAALHERFSEGSLTATAYDAQAKDLQARLVIEDAALIDTLTRQEIAERLLPREPLQTLTDPAERPAFAVALSEAQAIEFNGKQYFITSMPDAGDGQHYLLRVQSPSNPFELVSSGIVAKPDVKGVWQRRGQVGGMRAGSSDDEFEPASESMPVSPYTTAELRFMRQDAHFVTLQNQLGTYNRANNGKYPLRDYQGRPIRIRRLQTQFKKDSGETYSSAQVKPYIKFEGYEHVAALYEEKLQWRTFTADDVKVPGEKALIGQSMVVANRRIVKGEIVGVYGGVVMPHGFSAGAVSTFGMKVGSRVVSDAGSLRNESINLVGDNILSRINTHFEYDASGKPLRQASAGYNVEGIPFDVEAEHATSRPGVRSEYFLTAVYATEDIPAGVELRMDYGYDEEMIKARFP</sequence>
<dbReference type="EC" id="2.3.2.27" evidence="2"/>
<reference evidence="9 10" key="1">
    <citation type="journal article" date="2019" name="Syst. Appl. Microbiol.">
        <title>New species of pathogenic Pseudomonas isolated from citrus in Tunisia: Proposal of Pseudomonas kairouanensis sp. nov. and Pseudomonas nabeulensis sp. nov.</title>
        <authorList>
            <person name="Oueslati M."/>
            <person name="Mulet M."/>
            <person name="Gomila M."/>
            <person name="Berge O."/>
            <person name="Hajlaoui M.R."/>
            <person name="Lalucat J."/>
            <person name="Sadfi-Zouaoui N."/>
            <person name="Garcia-Valdes E."/>
        </authorList>
    </citation>
    <scope>NUCLEOTIDE SEQUENCE [LARGE SCALE GENOMIC DNA]</scope>
    <source>
        <strain evidence="9 10">E10B</strain>
    </source>
</reference>
<keyword evidence="5" id="KW-0843">Virulence</keyword>
<dbReference type="Gene3D" id="1.20.58.360">
    <property type="entry name" value="Shigella T3SS effector IpaH defines"/>
    <property type="match status" value="1"/>
</dbReference>
<keyword evidence="3" id="KW-0433">Leucine-rich repeat</keyword>
<evidence type="ECO:0000313" key="10">
    <source>
        <dbReference type="Proteomes" id="UP000297734"/>
    </source>
</evidence>
<dbReference type="EMBL" id="QUZT01000045">
    <property type="protein sequence ID" value="TFY89960.1"/>
    <property type="molecule type" value="Genomic_DNA"/>
</dbReference>
<dbReference type="InterPro" id="IPR029487">
    <property type="entry name" value="NEL_dom"/>
</dbReference>
<name>A0A4Z0AU69_9PSED</name>
<dbReference type="PANTHER" id="PTHR48051">
    <property type="match status" value="1"/>
</dbReference>
<evidence type="ECO:0000256" key="4">
    <source>
        <dbReference type="ARBA" id="ARBA00022737"/>
    </source>
</evidence>
<dbReference type="GO" id="GO:0005576">
    <property type="term" value="C:extracellular region"/>
    <property type="evidence" value="ECO:0007669"/>
    <property type="project" value="UniProtKB-UniRule"/>
</dbReference>
<dbReference type="InterPro" id="IPR003591">
    <property type="entry name" value="Leu-rich_rpt_typical-subtyp"/>
</dbReference>
<feature type="active site" description="Glycyl thioester intermediate" evidence="6">
    <location>
        <position position="1767"/>
    </location>
</feature>
<keyword evidence="4" id="KW-0677">Repeat</keyword>
<feature type="domain" description="NEL" evidence="8">
    <location>
        <begin position="1680"/>
        <end position="1993"/>
    </location>
</feature>
<dbReference type="RefSeq" id="WP_135309973.1">
    <property type="nucleotide sequence ID" value="NZ_QUZT01000045.1"/>
</dbReference>
<dbReference type="InterPro" id="IPR032675">
    <property type="entry name" value="LRR_dom_sf"/>
</dbReference>
<evidence type="ECO:0000256" key="3">
    <source>
        <dbReference type="ARBA" id="ARBA00022614"/>
    </source>
</evidence>
<evidence type="ECO:0000256" key="5">
    <source>
        <dbReference type="ARBA" id="ARBA00023026"/>
    </source>
</evidence>
<keyword evidence="6" id="KW-0808">Transferase</keyword>
<dbReference type="PROSITE" id="PS52053">
    <property type="entry name" value="NEL"/>
    <property type="match status" value="1"/>
</dbReference>
<comment type="similarity">
    <text evidence="6">Belongs to the LRR-containing bacterial E3 ligase family.</text>
</comment>
<keyword evidence="6" id="KW-0964">Secreted</keyword>
<accession>A0A4Z0AU69</accession>
<keyword evidence="6" id="KW-0832">Ubl conjugation</keyword>
<comment type="caution">
    <text evidence="9">The sequence shown here is derived from an EMBL/GenBank/DDBJ whole genome shotgun (WGS) entry which is preliminary data.</text>
</comment>
<dbReference type="OrthoDB" id="1467561at2"/>
<evidence type="ECO:0000256" key="7">
    <source>
        <dbReference type="SAM" id="MobiDB-lite"/>
    </source>
</evidence>
<dbReference type="Proteomes" id="UP000297734">
    <property type="component" value="Unassembled WGS sequence"/>
</dbReference>
<evidence type="ECO:0000259" key="8">
    <source>
        <dbReference type="PROSITE" id="PS52053"/>
    </source>
</evidence>
<feature type="region of interest" description="Disordered" evidence="7">
    <location>
        <begin position="2064"/>
        <end position="2084"/>
    </location>
</feature>
<dbReference type="InterPro" id="IPR050216">
    <property type="entry name" value="LRR_domain-containing"/>
</dbReference>
<evidence type="ECO:0000313" key="9">
    <source>
        <dbReference type="EMBL" id="TFY89960.1"/>
    </source>
</evidence>
<dbReference type="SMART" id="SM00369">
    <property type="entry name" value="LRR_TYP"/>
    <property type="match status" value="5"/>
</dbReference>
<dbReference type="Pfam" id="PF20178">
    <property type="entry name" value="ToxA_N"/>
    <property type="match status" value="1"/>
</dbReference>
<dbReference type="PANTHER" id="PTHR48051:SF42">
    <property type="entry name" value="LEUCINE-RICH REPEAT-CONTAINING PROTEIN 18-LIKE"/>
    <property type="match status" value="1"/>
</dbReference>
<dbReference type="Pfam" id="PF14496">
    <property type="entry name" value="NEL"/>
    <property type="match status" value="1"/>
</dbReference>
<comment type="catalytic activity">
    <reaction evidence="1">
        <text>S-ubiquitinyl-[E2 ubiquitin-conjugating enzyme]-L-cysteine + [acceptor protein]-L-lysine = [E2 ubiquitin-conjugating enzyme]-L-cysteine + N(6)-ubiquitinyl-[acceptor protein]-L-lysine.</text>
        <dbReference type="EC" id="2.3.2.27"/>
    </reaction>
</comment>
<dbReference type="InterPro" id="IPR046673">
    <property type="entry name" value="ToxA_N"/>
</dbReference>
<comment type="PTM">
    <text evidence="6">Ubiquitinated in the presence of host E1 ubiquitin-activating enzyme, E2 ubiquitin-conjugating enzyme and ubiquitin.</text>
</comment>
<protein>
    <recommendedName>
        <fullName evidence="2">RING-type E3 ubiquitin transferase</fullName>
        <ecNumber evidence="2">2.3.2.27</ecNumber>
    </recommendedName>
</protein>